<gene>
    <name evidence="1" type="ORF">DPMN_040080</name>
</gene>
<proteinExistence type="predicted"/>
<name>A0A9D4CUD5_DREPO</name>
<sequence>MQNLLQFELEDLSLTYVFSKLEEAQKDLNIEDYSERHDSASSLPTSCLRLRPVSIATRRSTADPGDDELLADAYSSDVAIEADDQPLLNLGGTGPYGAVRPASCLAVRGHTTSHCL</sequence>
<dbReference type="AlphaFoldDB" id="A0A9D4CUD5"/>
<reference evidence="1" key="1">
    <citation type="journal article" date="2019" name="bioRxiv">
        <title>The Genome of the Zebra Mussel, Dreissena polymorpha: A Resource for Invasive Species Research.</title>
        <authorList>
            <person name="McCartney M.A."/>
            <person name="Auch B."/>
            <person name="Kono T."/>
            <person name="Mallez S."/>
            <person name="Zhang Y."/>
            <person name="Obille A."/>
            <person name="Becker A."/>
            <person name="Abrahante J.E."/>
            <person name="Garbe J."/>
            <person name="Badalamenti J.P."/>
            <person name="Herman A."/>
            <person name="Mangelson H."/>
            <person name="Liachko I."/>
            <person name="Sullivan S."/>
            <person name="Sone E.D."/>
            <person name="Koren S."/>
            <person name="Silverstein K.A.T."/>
            <person name="Beckman K.B."/>
            <person name="Gohl D.M."/>
        </authorList>
    </citation>
    <scope>NUCLEOTIDE SEQUENCE</scope>
    <source>
        <strain evidence="1">Duluth1</strain>
        <tissue evidence="1">Whole animal</tissue>
    </source>
</reference>
<reference evidence="1" key="2">
    <citation type="submission" date="2020-11" db="EMBL/GenBank/DDBJ databases">
        <authorList>
            <person name="McCartney M.A."/>
            <person name="Auch B."/>
            <person name="Kono T."/>
            <person name="Mallez S."/>
            <person name="Becker A."/>
            <person name="Gohl D.M."/>
            <person name="Silverstein K.A.T."/>
            <person name="Koren S."/>
            <person name="Bechman K.B."/>
            <person name="Herman A."/>
            <person name="Abrahante J.E."/>
            <person name="Garbe J."/>
        </authorList>
    </citation>
    <scope>NUCLEOTIDE SEQUENCE</scope>
    <source>
        <strain evidence="1">Duluth1</strain>
        <tissue evidence="1">Whole animal</tissue>
    </source>
</reference>
<protein>
    <submittedName>
        <fullName evidence="1">Uncharacterized protein</fullName>
    </submittedName>
</protein>
<dbReference type="Proteomes" id="UP000828390">
    <property type="component" value="Unassembled WGS sequence"/>
</dbReference>
<dbReference type="EMBL" id="JAIWYP010000011">
    <property type="protein sequence ID" value="KAH3733648.1"/>
    <property type="molecule type" value="Genomic_DNA"/>
</dbReference>
<accession>A0A9D4CUD5</accession>
<organism evidence="1 2">
    <name type="scientific">Dreissena polymorpha</name>
    <name type="common">Zebra mussel</name>
    <name type="synonym">Mytilus polymorpha</name>
    <dbReference type="NCBI Taxonomy" id="45954"/>
    <lineage>
        <taxon>Eukaryota</taxon>
        <taxon>Metazoa</taxon>
        <taxon>Spiralia</taxon>
        <taxon>Lophotrochozoa</taxon>
        <taxon>Mollusca</taxon>
        <taxon>Bivalvia</taxon>
        <taxon>Autobranchia</taxon>
        <taxon>Heteroconchia</taxon>
        <taxon>Euheterodonta</taxon>
        <taxon>Imparidentia</taxon>
        <taxon>Neoheterodontei</taxon>
        <taxon>Myida</taxon>
        <taxon>Dreissenoidea</taxon>
        <taxon>Dreissenidae</taxon>
        <taxon>Dreissena</taxon>
    </lineage>
</organism>
<keyword evidence="2" id="KW-1185">Reference proteome</keyword>
<comment type="caution">
    <text evidence="1">The sequence shown here is derived from an EMBL/GenBank/DDBJ whole genome shotgun (WGS) entry which is preliminary data.</text>
</comment>
<evidence type="ECO:0000313" key="1">
    <source>
        <dbReference type="EMBL" id="KAH3733648.1"/>
    </source>
</evidence>
<evidence type="ECO:0000313" key="2">
    <source>
        <dbReference type="Proteomes" id="UP000828390"/>
    </source>
</evidence>